<feature type="transmembrane region" description="Helical" evidence="2">
    <location>
        <begin position="107"/>
        <end position="124"/>
    </location>
</feature>
<keyword evidence="1" id="KW-0175">Coiled coil</keyword>
<sequence length="126" mass="14545">RSIKEVEGVISHQIHIAAHHVMASIEQSLPRAVHIAQEEINKLENVLAKFRGGQTAARVEDEKWFHKHNGILTKLDNDFEQIRNKLQKLEEKTAMAKGKVEEEPQQWLIPLILFEVGFFVYVLWGP</sequence>
<proteinExistence type="predicted"/>
<feature type="non-terminal residue" evidence="3">
    <location>
        <position position="1"/>
    </location>
</feature>
<reference evidence="3" key="1">
    <citation type="submission" date="2015-04" db="EMBL/GenBank/DDBJ databases">
        <title>The genome sequence of the plant pathogenic Rhizarian Plasmodiophora brassicae reveals insights in its biotrophic life cycle and the origin of chitin synthesis.</title>
        <authorList>
            <person name="Schwelm A."/>
            <person name="Fogelqvist J."/>
            <person name="Knaust A."/>
            <person name="Julke S."/>
            <person name="Lilja T."/>
            <person name="Dhandapani V."/>
            <person name="Bonilla-Rosso G."/>
            <person name="Karlsson M."/>
            <person name="Shevchenko A."/>
            <person name="Choi S.R."/>
            <person name="Kim H.G."/>
            <person name="Park J.Y."/>
            <person name="Lim Y.P."/>
            <person name="Ludwig-Muller J."/>
            <person name="Dixelius C."/>
        </authorList>
    </citation>
    <scope>NUCLEOTIDE SEQUENCE</scope>
    <source>
        <tissue evidence="3">Potato root galls</tissue>
    </source>
</reference>
<keyword evidence="2" id="KW-0472">Membrane</keyword>
<protein>
    <submittedName>
        <fullName evidence="3">Uncharacterized protein</fullName>
    </submittedName>
</protein>
<feature type="coiled-coil region" evidence="1">
    <location>
        <begin position="72"/>
        <end position="99"/>
    </location>
</feature>
<keyword evidence="2" id="KW-0812">Transmembrane</keyword>
<evidence type="ECO:0000256" key="2">
    <source>
        <dbReference type="SAM" id="Phobius"/>
    </source>
</evidence>
<evidence type="ECO:0000313" key="3">
    <source>
        <dbReference type="EMBL" id="CRZ02534.1"/>
    </source>
</evidence>
<feature type="non-terminal residue" evidence="3">
    <location>
        <position position="126"/>
    </location>
</feature>
<dbReference type="EMBL" id="HACM01002092">
    <property type="protein sequence ID" value="CRZ02534.1"/>
    <property type="molecule type" value="Transcribed_RNA"/>
</dbReference>
<evidence type="ECO:0000256" key="1">
    <source>
        <dbReference type="SAM" id="Coils"/>
    </source>
</evidence>
<keyword evidence="2" id="KW-1133">Transmembrane helix</keyword>
<dbReference type="AlphaFoldDB" id="A0A0H5R3G5"/>
<name>A0A0H5R3G5_9EUKA</name>
<organism evidence="3">
    <name type="scientific">Spongospora subterranea</name>
    <dbReference type="NCBI Taxonomy" id="70186"/>
    <lineage>
        <taxon>Eukaryota</taxon>
        <taxon>Sar</taxon>
        <taxon>Rhizaria</taxon>
        <taxon>Endomyxa</taxon>
        <taxon>Phytomyxea</taxon>
        <taxon>Plasmodiophorida</taxon>
        <taxon>Plasmodiophoridae</taxon>
        <taxon>Spongospora</taxon>
    </lineage>
</organism>
<accession>A0A0H5R3G5</accession>